<dbReference type="PIRSF" id="PIRSF026760">
    <property type="entry name" value="UCP026760"/>
    <property type="match status" value="1"/>
</dbReference>
<dbReference type="Gene3D" id="3.40.50.300">
    <property type="entry name" value="P-loop containing nucleotide triphosphate hydrolases"/>
    <property type="match status" value="1"/>
</dbReference>
<accession>A0AA49JHL2</accession>
<evidence type="ECO:0000259" key="2">
    <source>
        <dbReference type="Pfam" id="PF17396"/>
    </source>
</evidence>
<name>A0AA49JHL2_9BACT</name>
<reference evidence="3" key="1">
    <citation type="journal article" date="2023" name="Comput. Struct. Biotechnol. J.">
        <title>Discovery of a novel marine Bacteroidetes with a rich repertoire of carbohydrate-active enzymes.</title>
        <authorList>
            <person name="Chen B."/>
            <person name="Liu G."/>
            <person name="Chen Q."/>
            <person name="Wang H."/>
            <person name="Liu L."/>
            <person name="Tang K."/>
        </authorList>
    </citation>
    <scope>NUCLEOTIDE SEQUENCE</scope>
    <source>
        <strain evidence="3">TK19036</strain>
    </source>
</reference>
<organism evidence="3">
    <name type="scientific">Roseihalotalea indica</name>
    <dbReference type="NCBI Taxonomy" id="2867963"/>
    <lineage>
        <taxon>Bacteria</taxon>
        <taxon>Pseudomonadati</taxon>
        <taxon>Bacteroidota</taxon>
        <taxon>Cytophagia</taxon>
        <taxon>Cytophagales</taxon>
        <taxon>Catalimonadaceae</taxon>
        <taxon>Roseihalotalea</taxon>
    </lineage>
</organism>
<dbReference type="EMBL" id="CP120682">
    <property type="protein sequence ID" value="WKN38455.1"/>
    <property type="molecule type" value="Genomic_DNA"/>
</dbReference>
<dbReference type="InterPro" id="IPR027417">
    <property type="entry name" value="P-loop_NTPase"/>
</dbReference>
<protein>
    <submittedName>
        <fullName evidence="3">DUF1611 domain-containing protein</fullName>
    </submittedName>
</protein>
<gene>
    <name evidence="3" type="ORF">K4G66_07035</name>
</gene>
<dbReference type="Gene3D" id="3.40.50.720">
    <property type="entry name" value="NAD(P)-binding Rossmann-like Domain"/>
    <property type="match status" value="1"/>
</dbReference>
<reference evidence="3" key="2">
    <citation type="journal article" date="2024" name="Antonie Van Leeuwenhoek">
        <title>Roseihalotalea indica gen. nov., sp. nov., a halophilic Bacteroidetes from mesopelagic Southwest Indian Ocean with higher carbohydrate metabolic potential.</title>
        <authorList>
            <person name="Chen B."/>
            <person name="Zhang M."/>
            <person name="Lin D."/>
            <person name="Ye J."/>
            <person name="Tang K."/>
        </authorList>
    </citation>
    <scope>NUCLEOTIDE SEQUENCE</scope>
    <source>
        <strain evidence="3">TK19036</strain>
    </source>
</reference>
<feature type="domain" description="D-glutamate N-acetyltransferase-like N-terminal" evidence="2">
    <location>
        <begin position="42"/>
        <end position="136"/>
    </location>
</feature>
<sequence>MDGNAIVITHGLLDTNQAKTAHGLVRDTSRYRVLAIIDHVSAGRDVREIVSQAPRPIPIYASLAECFEQISEPITHCLVGVAGHGGKIPSGMLETVKEVLNRKMHIVNGLHEFMSDIPEIAALAEANQVTITDIRKAKPKSELHFWEGDIYDIPALKIAMLGTDCNLGKRTSTRLVLHALRNADIKAEMIYTGQTGYMQDNRFGFIFDSTLNDFISGEIESAIVKCYREAQPDVILLEGQSSLRNPGGPGGSEFLVSGQAKHVILQHAPGRKYFSGYEDLKVEIPTLESEIELIRLYGSEVIALTLNINGLSLEEARTYQKRYQEELGILTLLPLYDDYTELTTTIREML</sequence>
<feature type="domain" description="D-glutamate N-acetyltransferase-like C-terminal" evidence="1">
    <location>
        <begin position="145"/>
        <end position="341"/>
    </location>
</feature>
<dbReference type="InterPro" id="IPR011669">
    <property type="entry name" value="DgcN-like"/>
</dbReference>
<evidence type="ECO:0000259" key="1">
    <source>
        <dbReference type="Pfam" id="PF07755"/>
    </source>
</evidence>
<proteinExistence type="predicted"/>
<dbReference type="Pfam" id="PF17396">
    <property type="entry name" value="DUF1611_N"/>
    <property type="match status" value="1"/>
</dbReference>
<dbReference type="PANTHER" id="PTHR40690">
    <property type="entry name" value="GLL3100 PROTEIN"/>
    <property type="match status" value="1"/>
</dbReference>
<dbReference type="Pfam" id="PF07755">
    <property type="entry name" value="DUF1611"/>
    <property type="match status" value="1"/>
</dbReference>
<dbReference type="SUPFAM" id="SSF52540">
    <property type="entry name" value="P-loop containing nucleoside triphosphate hydrolases"/>
    <property type="match status" value="1"/>
</dbReference>
<dbReference type="AlphaFoldDB" id="A0AA49JHL2"/>
<dbReference type="PANTHER" id="PTHR40690:SF1">
    <property type="entry name" value="DUF1611 DOMAIN-CONTAINING PROTEIN"/>
    <property type="match status" value="1"/>
</dbReference>
<evidence type="ECO:0000313" key="3">
    <source>
        <dbReference type="EMBL" id="WKN38455.1"/>
    </source>
</evidence>
<dbReference type="InterPro" id="IPR035086">
    <property type="entry name" value="DgcN-like_C"/>
</dbReference>
<dbReference type="InterPro" id="IPR035402">
    <property type="entry name" value="DgcN-like_N"/>
</dbReference>